<dbReference type="RefSeq" id="WP_204005799.1">
    <property type="nucleotide sequence ID" value="NZ_BOPG01000063.1"/>
</dbReference>
<feature type="transmembrane region" description="Helical" evidence="1">
    <location>
        <begin position="29"/>
        <end position="47"/>
    </location>
</feature>
<keyword evidence="3" id="KW-1185">Reference proteome</keyword>
<evidence type="ECO:0000313" key="2">
    <source>
        <dbReference type="EMBL" id="GIJ61077.1"/>
    </source>
</evidence>
<feature type="transmembrane region" description="Helical" evidence="1">
    <location>
        <begin position="222"/>
        <end position="239"/>
    </location>
</feature>
<feature type="transmembrane region" description="Helical" evidence="1">
    <location>
        <begin position="323"/>
        <end position="341"/>
    </location>
</feature>
<keyword evidence="1" id="KW-0472">Membrane</keyword>
<keyword evidence="1" id="KW-0812">Transmembrane</keyword>
<name>A0A8J4E6Q7_9ACTN</name>
<organism evidence="2 3">
    <name type="scientific">Virgisporangium aurantiacum</name>
    <dbReference type="NCBI Taxonomy" id="175570"/>
    <lineage>
        <taxon>Bacteria</taxon>
        <taxon>Bacillati</taxon>
        <taxon>Actinomycetota</taxon>
        <taxon>Actinomycetes</taxon>
        <taxon>Micromonosporales</taxon>
        <taxon>Micromonosporaceae</taxon>
        <taxon>Virgisporangium</taxon>
    </lineage>
</organism>
<keyword evidence="1" id="KW-1133">Transmembrane helix</keyword>
<feature type="transmembrane region" description="Helical" evidence="1">
    <location>
        <begin position="390"/>
        <end position="411"/>
    </location>
</feature>
<dbReference type="EMBL" id="BOPG01000063">
    <property type="protein sequence ID" value="GIJ61077.1"/>
    <property type="molecule type" value="Genomic_DNA"/>
</dbReference>
<feature type="transmembrane region" description="Helical" evidence="1">
    <location>
        <begin position="150"/>
        <end position="170"/>
    </location>
</feature>
<proteinExistence type="predicted"/>
<evidence type="ECO:0000313" key="3">
    <source>
        <dbReference type="Proteomes" id="UP000612585"/>
    </source>
</evidence>
<dbReference type="AlphaFoldDB" id="A0A8J4E6Q7"/>
<comment type="caution">
    <text evidence="2">The sequence shown here is derived from an EMBL/GenBank/DDBJ whole genome shotgun (WGS) entry which is preliminary data.</text>
</comment>
<protein>
    <submittedName>
        <fullName evidence="2">Glycosyl transferase</fullName>
    </submittedName>
</protein>
<evidence type="ECO:0000256" key="1">
    <source>
        <dbReference type="SAM" id="Phobius"/>
    </source>
</evidence>
<dbReference type="GO" id="GO:0016740">
    <property type="term" value="F:transferase activity"/>
    <property type="evidence" value="ECO:0007669"/>
    <property type="project" value="UniProtKB-KW"/>
</dbReference>
<sequence>MSAQAGIRTEPASADPAPPVRRRFGRADLVTVLCHLGLGVFVMWPLWRDPAGGKLAGSLEDQYFNEWNLAYAAHVLTDGANPLFTTLMNPPAGANIMANTSNLGLGFVLAPVTLAFGPAVTLVLGLTLGLAGTAAAWYWVLSRWLLPADAAGTVVAAVAGGLIGFSPTLVAHAGGTHLQFVSQFLLPFIVWRVTRLADRPVREGVIIGLLVTYQLFLGEEILMLAAMAVAVLLAVRLADRPRVPWTTVRRFLTGSAVTAATVLGLAGYPLWTQFFGPQSYAGIEWSMAAGTPLPGWTAYSTESLAGGRWQTEFALNGAEQNGFLGWAVVGLAIAAAVWLWRRSGTARALTVTAIVFVLLAAGPRIVWAAGEPGIPGPWRLLAPLPIFESILPARFALVAIPCMVVLLALAAHRLTQVFPHRKARLALVAVAAVALIPIAPTPATVWERPRVPEFFAAGLWKQYIRPGHTLVVAPRPSCYYGDPMRWQYLADFEFRINSGYFISPVGPDRTGTYAPTARPSELVLERASTRNEPQAVTADDRRAAREDLRVWGADAVVVDPRMPNAEAIRVTVGRLYGVTDRLVGGVWVWDVRDV</sequence>
<dbReference type="Proteomes" id="UP000612585">
    <property type="component" value="Unassembled WGS sequence"/>
</dbReference>
<feature type="transmembrane region" description="Helical" evidence="1">
    <location>
        <begin position="348"/>
        <end position="370"/>
    </location>
</feature>
<feature type="transmembrane region" description="Helical" evidence="1">
    <location>
        <begin position="115"/>
        <end position="138"/>
    </location>
</feature>
<accession>A0A8J4E6Q7</accession>
<gene>
    <name evidence="2" type="ORF">Vau01_085930</name>
</gene>
<feature type="transmembrane region" description="Helical" evidence="1">
    <location>
        <begin position="251"/>
        <end position="271"/>
    </location>
</feature>
<keyword evidence="2" id="KW-0808">Transferase</keyword>
<feature type="transmembrane region" description="Helical" evidence="1">
    <location>
        <begin position="423"/>
        <end position="440"/>
    </location>
</feature>
<reference evidence="2" key="1">
    <citation type="submission" date="2021-01" db="EMBL/GenBank/DDBJ databases">
        <title>Whole genome shotgun sequence of Virgisporangium aurantiacum NBRC 16421.</title>
        <authorList>
            <person name="Komaki H."/>
            <person name="Tamura T."/>
        </authorList>
    </citation>
    <scope>NUCLEOTIDE SEQUENCE</scope>
    <source>
        <strain evidence="2">NBRC 16421</strain>
    </source>
</reference>